<keyword evidence="2" id="KW-1185">Reference proteome</keyword>
<evidence type="ECO:0008006" key="3">
    <source>
        <dbReference type="Google" id="ProtNLM"/>
    </source>
</evidence>
<sequence length="451" mass="51408">MSAQEQQLPQEIFDNVIDHFHADFHTLRNCALVSPSWLSSARAHLFHRISLNPPKNTQTIGPTVFFFLRTRTSPCKRLLDCLESSTNTRLGSFAGYIREMHLCEGMLAREWLAHEAMLPPLLRTLHNLRRFEISRSASVRIPWGQLSHELKAALEEHVLRLPSLTEIKLGSVMFDHLEDLAKMLRACRHLRVLDVDHIMFADEGVESLRDLEGNFVKVSLDTLVVGPRTSTALMVYILHPSSAIAVNTVRKLSMSISGNFADFARLLHGSISVEHLELVLMNDVVLQDYWKPSAMGQFDLSRVPHLRNLKVNIDVLQQTDDPLQWLSALLLTGVDSSHPTRRNAIQTIWVVYSLYLPAPYMDRSANTTIFERWSDIDAILSGEEPSEDFDPGREDKHLHAYENLENVKLDFMLENPIGFGVAPRFLKEVVLDSPRLEKRHVLRVNAFDTSK</sequence>
<dbReference type="Proteomes" id="UP000027222">
    <property type="component" value="Unassembled WGS sequence"/>
</dbReference>
<accession>A0A067TC29</accession>
<name>A0A067TC29_GALM3</name>
<protein>
    <recommendedName>
        <fullName evidence="3">F-box domain-containing protein</fullName>
    </recommendedName>
</protein>
<dbReference type="OrthoDB" id="2788229at2759"/>
<dbReference type="InterPro" id="IPR032675">
    <property type="entry name" value="LRR_dom_sf"/>
</dbReference>
<dbReference type="Gene3D" id="3.80.10.10">
    <property type="entry name" value="Ribonuclease Inhibitor"/>
    <property type="match status" value="1"/>
</dbReference>
<reference evidence="2" key="1">
    <citation type="journal article" date="2014" name="Proc. Natl. Acad. Sci. U.S.A.">
        <title>Extensive sampling of basidiomycete genomes demonstrates inadequacy of the white-rot/brown-rot paradigm for wood decay fungi.</title>
        <authorList>
            <person name="Riley R."/>
            <person name="Salamov A.A."/>
            <person name="Brown D.W."/>
            <person name="Nagy L.G."/>
            <person name="Floudas D."/>
            <person name="Held B.W."/>
            <person name="Levasseur A."/>
            <person name="Lombard V."/>
            <person name="Morin E."/>
            <person name="Otillar R."/>
            <person name="Lindquist E.A."/>
            <person name="Sun H."/>
            <person name="LaButti K.M."/>
            <person name="Schmutz J."/>
            <person name="Jabbour D."/>
            <person name="Luo H."/>
            <person name="Baker S.E."/>
            <person name="Pisabarro A.G."/>
            <person name="Walton J.D."/>
            <person name="Blanchette R.A."/>
            <person name="Henrissat B."/>
            <person name="Martin F."/>
            <person name="Cullen D."/>
            <person name="Hibbett D.S."/>
            <person name="Grigoriev I.V."/>
        </authorList>
    </citation>
    <scope>NUCLEOTIDE SEQUENCE [LARGE SCALE GENOMIC DNA]</scope>
    <source>
        <strain evidence="2">CBS 339.88</strain>
    </source>
</reference>
<dbReference type="AlphaFoldDB" id="A0A067TC29"/>
<organism evidence="1 2">
    <name type="scientific">Galerina marginata (strain CBS 339.88)</name>
    <dbReference type="NCBI Taxonomy" id="685588"/>
    <lineage>
        <taxon>Eukaryota</taxon>
        <taxon>Fungi</taxon>
        <taxon>Dikarya</taxon>
        <taxon>Basidiomycota</taxon>
        <taxon>Agaricomycotina</taxon>
        <taxon>Agaricomycetes</taxon>
        <taxon>Agaricomycetidae</taxon>
        <taxon>Agaricales</taxon>
        <taxon>Agaricineae</taxon>
        <taxon>Strophariaceae</taxon>
        <taxon>Galerina</taxon>
    </lineage>
</organism>
<evidence type="ECO:0000313" key="2">
    <source>
        <dbReference type="Proteomes" id="UP000027222"/>
    </source>
</evidence>
<evidence type="ECO:0000313" key="1">
    <source>
        <dbReference type="EMBL" id="KDR80716.1"/>
    </source>
</evidence>
<gene>
    <name evidence="1" type="ORF">GALMADRAFT_241132</name>
</gene>
<dbReference type="STRING" id="685588.A0A067TC29"/>
<dbReference type="HOGENOM" id="CLU_036316_4_0_1"/>
<dbReference type="SUPFAM" id="SSF52047">
    <property type="entry name" value="RNI-like"/>
    <property type="match status" value="1"/>
</dbReference>
<dbReference type="EMBL" id="KL142371">
    <property type="protein sequence ID" value="KDR80716.1"/>
    <property type="molecule type" value="Genomic_DNA"/>
</dbReference>
<proteinExistence type="predicted"/>